<gene>
    <name evidence="4" type="ORF">EH244_22735</name>
</gene>
<evidence type="ECO:0000313" key="5">
    <source>
        <dbReference type="Proteomes" id="UP000271590"/>
    </source>
</evidence>
<proteinExistence type="predicted"/>
<dbReference type="RefSeq" id="WP_124960594.1">
    <property type="nucleotide sequence ID" value="NZ_RQXU01000016.1"/>
</dbReference>
<dbReference type="Pfam" id="PF00589">
    <property type="entry name" value="Phage_integrase"/>
    <property type="match status" value="1"/>
</dbReference>
<evidence type="ECO:0000259" key="3">
    <source>
        <dbReference type="PROSITE" id="PS51898"/>
    </source>
</evidence>
<dbReference type="Proteomes" id="UP000271590">
    <property type="component" value="Unassembled WGS sequence"/>
</dbReference>
<dbReference type="GO" id="GO:0003677">
    <property type="term" value="F:DNA binding"/>
    <property type="evidence" value="ECO:0007669"/>
    <property type="project" value="InterPro"/>
</dbReference>
<comment type="caution">
    <text evidence="4">The sequence shown here is derived from an EMBL/GenBank/DDBJ whole genome shotgun (WGS) entry which is preliminary data.</text>
</comment>
<reference evidence="4 5" key="1">
    <citation type="submission" date="2018-11" db="EMBL/GenBank/DDBJ databases">
        <title>The genome of Variovorax sp T529.</title>
        <authorList>
            <person name="Gao J."/>
        </authorList>
    </citation>
    <scope>NUCLEOTIDE SEQUENCE [LARGE SCALE GENOMIC DNA]</scope>
    <source>
        <strain evidence="4 5">T529</strain>
    </source>
</reference>
<organism evidence="4 5">
    <name type="scientific">Variovorax beijingensis</name>
    <dbReference type="NCBI Taxonomy" id="2496117"/>
    <lineage>
        <taxon>Bacteria</taxon>
        <taxon>Pseudomonadati</taxon>
        <taxon>Pseudomonadota</taxon>
        <taxon>Betaproteobacteria</taxon>
        <taxon>Burkholderiales</taxon>
        <taxon>Comamonadaceae</taxon>
        <taxon>Variovorax</taxon>
    </lineage>
</organism>
<evidence type="ECO:0000256" key="2">
    <source>
        <dbReference type="ARBA" id="ARBA00023172"/>
    </source>
</evidence>
<dbReference type="AlphaFoldDB" id="A0A3P3EHG6"/>
<feature type="domain" description="Tyr recombinase" evidence="3">
    <location>
        <begin position="20"/>
        <end position="206"/>
    </location>
</feature>
<evidence type="ECO:0000313" key="4">
    <source>
        <dbReference type="EMBL" id="RRH85556.1"/>
    </source>
</evidence>
<dbReference type="InterPro" id="IPR050090">
    <property type="entry name" value="Tyrosine_recombinase_XerCD"/>
</dbReference>
<dbReference type="PANTHER" id="PTHR30349">
    <property type="entry name" value="PHAGE INTEGRASE-RELATED"/>
    <property type="match status" value="1"/>
</dbReference>
<dbReference type="GO" id="GO:0015074">
    <property type="term" value="P:DNA integration"/>
    <property type="evidence" value="ECO:0007669"/>
    <property type="project" value="UniProtKB-KW"/>
</dbReference>
<dbReference type="PROSITE" id="PS51898">
    <property type="entry name" value="TYR_RECOMBINASE"/>
    <property type="match status" value="1"/>
</dbReference>
<name>A0A3P3EHG6_9BURK</name>
<dbReference type="GO" id="GO:0006310">
    <property type="term" value="P:DNA recombination"/>
    <property type="evidence" value="ECO:0007669"/>
    <property type="project" value="UniProtKB-KW"/>
</dbReference>
<protein>
    <submittedName>
        <fullName evidence="4">Integrase</fullName>
    </submittedName>
</protein>
<keyword evidence="2" id="KW-0233">DNA recombination</keyword>
<dbReference type="InterPro" id="IPR011010">
    <property type="entry name" value="DNA_brk_join_enz"/>
</dbReference>
<dbReference type="SUPFAM" id="SSF56349">
    <property type="entry name" value="DNA breaking-rejoining enzymes"/>
    <property type="match status" value="1"/>
</dbReference>
<dbReference type="EMBL" id="RQXU01000016">
    <property type="protein sequence ID" value="RRH85556.1"/>
    <property type="molecule type" value="Genomic_DNA"/>
</dbReference>
<dbReference type="Gene3D" id="1.10.443.10">
    <property type="entry name" value="Intergrase catalytic core"/>
    <property type="match status" value="1"/>
</dbReference>
<evidence type="ECO:0000256" key="1">
    <source>
        <dbReference type="ARBA" id="ARBA00022908"/>
    </source>
</evidence>
<dbReference type="InterPro" id="IPR013762">
    <property type="entry name" value="Integrase-like_cat_sf"/>
</dbReference>
<sequence length="207" mass="23566">MGSANTATCRVPWNKSKIVGQKAPFKLKDIWALRVRLQLEGRVRELALFNLGLDSKLRGCDLVSLKVRDVCHGEQIAPRATVMQHKTQRPVQFELTPGTREAVQAWIQRTGLRSDDFLFPSRIHDSPHLGTRQYARILGGWVRELGLDPADYGTHSMRRTKATLIYRRTRNLRAVQLLLGHSKLESTVRYLGIEVDDALEISEQTEI</sequence>
<dbReference type="InterPro" id="IPR002104">
    <property type="entry name" value="Integrase_catalytic"/>
</dbReference>
<dbReference type="PANTHER" id="PTHR30349:SF82">
    <property type="entry name" value="INTEGRASE_RECOMBINASE YOEC-RELATED"/>
    <property type="match status" value="1"/>
</dbReference>
<accession>A0A3P3EHG6</accession>
<keyword evidence="1" id="KW-0229">DNA integration</keyword>